<keyword evidence="2" id="KW-1185">Reference proteome</keyword>
<proteinExistence type="predicted"/>
<sequence length="498" mass="57064">MDKLELLEKLTFGERIAEDESTKLKGYFVSTHIWSQVYNGKTDVIYGPKGSGKSAIYSILEGEVDDLFFNKNVLITSAENPRGNTVFKGLTLNPPTSEKEFVRLWKLYFLIITNSILLDWGINDENIKKIGRSLESSGLKPPETNLRSILKTCMDYVKSFGNIESLQPGIDLNEATGLPSGLSMKVSFREPNTAERKAGIVSVESLYELLNETLIKNEISLWILIDRLDVAFSENLDLETNALKALFIVYNDLKPYGNIELKIFLRDDIWRRITKQGFREASHITKTVTITWTRESLLNLIISRALNNEDIIKHYDVEREDVLSDFDKQEALFYQLFPDQVDQGAKKPRTLDWILSRVRDGLNIVAPRELIHLLNETISEQINLVAIGEDKGDSKSLFAPVALKRALDKVSKVRLEQTIYAEYPKLRNWIEKLEAEKAEHTPETLANLWKVELEEAKKIAQELNLIGFFEEKGTKQSPRYWIPFLYRNELKIIQGSAD</sequence>
<dbReference type="Proteomes" id="UP001163981">
    <property type="component" value="Chromosome"/>
</dbReference>
<name>A0ABY6NPF3_9FLAO</name>
<dbReference type="RefSeq" id="WP_265163126.1">
    <property type="nucleotide sequence ID" value="NZ_CP069620.1"/>
</dbReference>
<gene>
    <name evidence="1" type="ORF">JRG66_12545</name>
</gene>
<evidence type="ECO:0008006" key="3">
    <source>
        <dbReference type="Google" id="ProtNLM"/>
    </source>
</evidence>
<organism evidence="1 2">
    <name type="scientific">Salinimicrobium tongyeongense</name>
    <dbReference type="NCBI Taxonomy" id="2809707"/>
    <lineage>
        <taxon>Bacteria</taxon>
        <taxon>Pseudomonadati</taxon>
        <taxon>Bacteroidota</taxon>
        <taxon>Flavobacteriia</taxon>
        <taxon>Flavobacteriales</taxon>
        <taxon>Flavobacteriaceae</taxon>
        <taxon>Salinimicrobium</taxon>
    </lineage>
</organism>
<dbReference type="NCBIfam" id="NF047389">
    <property type="entry name" value="ATPase_Sll1717"/>
    <property type="match status" value="1"/>
</dbReference>
<reference evidence="1" key="1">
    <citation type="submission" date="2021-02" db="EMBL/GenBank/DDBJ databases">
        <title>Salinimicrobium sp. nov. isolated from seawater in Tongyeong, Republic of Korea.</title>
        <authorList>
            <person name="Lee S.-J."/>
        </authorList>
    </citation>
    <scope>NUCLEOTIDE SEQUENCE</scope>
    <source>
        <strain evidence="1">HN-2-9-2</strain>
    </source>
</reference>
<evidence type="ECO:0000313" key="2">
    <source>
        <dbReference type="Proteomes" id="UP001163981"/>
    </source>
</evidence>
<evidence type="ECO:0000313" key="1">
    <source>
        <dbReference type="EMBL" id="UZH54790.1"/>
    </source>
</evidence>
<dbReference type="EMBL" id="CP069620">
    <property type="protein sequence ID" value="UZH54790.1"/>
    <property type="molecule type" value="Genomic_DNA"/>
</dbReference>
<dbReference type="InterPro" id="IPR059206">
    <property type="entry name" value="Sll1717-like"/>
</dbReference>
<protein>
    <recommendedName>
        <fullName evidence="3">ATPase</fullName>
    </recommendedName>
</protein>
<accession>A0ABY6NPF3</accession>